<evidence type="ECO:0000256" key="1">
    <source>
        <dbReference type="ARBA" id="ARBA00009199"/>
    </source>
</evidence>
<feature type="active site" description="Charge relay system" evidence="3">
    <location>
        <position position="154"/>
    </location>
</feature>
<comment type="similarity">
    <text evidence="1">Belongs to the amidase family.</text>
</comment>
<evidence type="ECO:0000256" key="2">
    <source>
        <dbReference type="ARBA" id="ARBA00022801"/>
    </source>
</evidence>
<organism evidence="7 8">
    <name type="scientific">Pomacea canaliculata</name>
    <name type="common">Golden apple snail</name>
    <dbReference type="NCBI Taxonomy" id="400727"/>
    <lineage>
        <taxon>Eukaryota</taxon>
        <taxon>Metazoa</taxon>
        <taxon>Spiralia</taxon>
        <taxon>Lophotrochozoa</taxon>
        <taxon>Mollusca</taxon>
        <taxon>Gastropoda</taxon>
        <taxon>Caenogastropoda</taxon>
        <taxon>Architaenioglossa</taxon>
        <taxon>Ampullarioidea</taxon>
        <taxon>Ampullariidae</taxon>
        <taxon>Pomacea</taxon>
    </lineage>
</organism>
<feature type="binding site" evidence="4">
    <location>
        <begin position="250"/>
        <end position="253"/>
    </location>
    <ligand>
        <name>substrate</name>
    </ligand>
</feature>
<keyword evidence="2" id="KW-0378">Hydrolase</keyword>
<dbReference type="SUPFAM" id="SSF75304">
    <property type="entry name" value="Amidase signature (AS) enzymes"/>
    <property type="match status" value="1"/>
</dbReference>
<dbReference type="STRING" id="400727.A0A2T7NPK9"/>
<dbReference type="PANTHER" id="PTHR45847:SF6">
    <property type="entry name" value="FATTY ACID AMIDE HYDROLASE"/>
    <property type="match status" value="1"/>
</dbReference>
<dbReference type="InterPro" id="IPR052096">
    <property type="entry name" value="Endocannabinoid_amidase"/>
</dbReference>
<evidence type="ECO:0000313" key="7">
    <source>
        <dbReference type="EMBL" id="PVD23109.1"/>
    </source>
</evidence>
<dbReference type="InterPro" id="IPR023631">
    <property type="entry name" value="Amidase_dom"/>
</dbReference>
<evidence type="ECO:0000259" key="6">
    <source>
        <dbReference type="Pfam" id="PF01425"/>
    </source>
</evidence>
<feature type="coiled-coil region" evidence="5">
    <location>
        <begin position="67"/>
        <end position="97"/>
    </location>
</feature>
<dbReference type="PANTHER" id="PTHR45847">
    <property type="entry name" value="FATTY ACID AMIDE HYDROLASE"/>
    <property type="match status" value="1"/>
</dbReference>
<gene>
    <name evidence="7" type="ORF">C0Q70_16371</name>
</gene>
<feature type="binding site" evidence="4">
    <location>
        <position position="229"/>
    </location>
    <ligand>
        <name>substrate</name>
    </ligand>
</feature>
<dbReference type="GO" id="GO:0017064">
    <property type="term" value="F:fatty acid amide hydrolase activity"/>
    <property type="evidence" value="ECO:0007669"/>
    <property type="project" value="TreeGrafter"/>
</dbReference>
<proteinExistence type="inferred from homology"/>
<reference evidence="7 8" key="1">
    <citation type="submission" date="2018-04" db="EMBL/GenBank/DDBJ databases">
        <title>The genome of golden apple snail Pomacea canaliculata provides insight into stress tolerance and invasive adaptation.</title>
        <authorList>
            <person name="Liu C."/>
            <person name="Liu B."/>
            <person name="Ren Y."/>
            <person name="Zhang Y."/>
            <person name="Wang H."/>
            <person name="Li S."/>
            <person name="Jiang F."/>
            <person name="Yin L."/>
            <person name="Zhang G."/>
            <person name="Qian W."/>
            <person name="Fan W."/>
        </authorList>
    </citation>
    <scope>NUCLEOTIDE SEQUENCE [LARGE SCALE GENOMIC DNA]</scope>
    <source>
        <strain evidence="7">SZHN2017</strain>
        <tissue evidence="7">Muscle</tissue>
    </source>
</reference>
<dbReference type="PROSITE" id="PS00571">
    <property type="entry name" value="AMIDASES"/>
    <property type="match status" value="1"/>
</dbReference>
<dbReference type="Proteomes" id="UP000245119">
    <property type="component" value="Linkage Group LG10"/>
</dbReference>
<dbReference type="AlphaFoldDB" id="A0A2T7NPK9"/>
<feature type="domain" description="Amidase" evidence="6">
    <location>
        <begin position="116"/>
        <end position="406"/>
    </location>
</feature>
<dbReference type="OrthoDB" id="6428749at2759"/>
<dbReference type="PIRSF" id="PIRSF001221">
    <property type="entry name" value="Amidase_fungi"/>
    <property type="match status" value="1"/>
</dbReference>
<keyword evidence="8" id="KW-1185">Reference proteome</keyword>
<sequence length="542" mass="59561">MSRTLVLQQQPKDKMWMPALHWQWAHQAHTYLEDIRPGLSRALIHGVVAGATTVYVGSRLYRRYQARRRIEERGNQARQACEKLRQKLRNYADLQKEEMIVNLSIQALQKQLQSGELKAVEVLIAFQRKEQAQQLDLLPPEKRGPLHGIPVSIKESISLKGYDCTGGLQALAFQKMERDAEIVQVLKNLGAVPFMRTNFPQGLMTFACSNPIYGQTLHPLDSKRGPGGSSGGEGALIGGGGSIIGIGSDIGGSIRIPSCVCGVYGLKPTAGRIGSKGHYAVGSGQTLVKLSVGPMARDMGGLVLATKAVLSQEHCKLSPLLPPVPFRNEIFEKKNPMRIGFYTKIDGLQSHPGGVRALYQAKAALESRGHTVIEFQPPLNLSAFFELYVSAVFGDDGKEVRKYLKVLDWWHLADKIQAYKDEFLEAWKSKELDAVIGPVTLFPAVTCGKEEFFFVSLVATTLYNLLDYPAGSLPVTAVTEEDIVKVNDSTSYPLTGLFEKAVKRDSAGTVGLPIGIQCIGLPYQEEVVLRLMQELDAALQSM</sequence>
<evidence type="ECO:0000256" key="3">
    <source>
        <dbReference type="PIRSR" id="PIRSR001221-1"/>
    </source>
</evidence>
<accession>A0A2T7NPK9</accession>
<feature type="active site" description="Charge relay system" evidence="3">
    <location>
        <position position="229"/>
    </location>
</feature>
<dbReference type="GO" id="GO:0004040">
    <property type="term" value="F:amidase activity"/>
    <property type="evidence" value="ECO:0007669"/>
    <property type="project" value="TreeGrafter"/>
</dbReference>
<dbReference type="InterPro" id="IPR020556">
    <property type="entry name" value="Amidase_CS"/>
</dbReference>
<dbReference type="Gene3D" id="3.90.1300.10">
    <property type="entry name" value="Amidase signature (AS) domain"/>
    <property type="match status" value="1"/>
</dbReference>
<evidence type="ECO:0000256" key="5">
    <source>
        <dbReference type="SAM" id="Coils"/>
    </source>
</evidence>
<protein>
    <recommendedName>
        <fullName evidence="6">Amidase domain-containing protein</fullName>
    </recommendedName>
</protein>
<keyword evidence="5" id="KW-0175">Coiled coil</keyword>
<feature type="binding site" evidence="4">
    <location>
        <position position="203"/>
    </location>
    <ligand>
        <name>substrate</name>
    </ligand>
</feature>
<dbReference type="GO" id="GO:0009062">
    <property type="term" value="P:fatty acid catabolic process"/>
    <property type="evidence" value="ECO:0007669"/>
    <property type="project" value="TreeGrafter"/>
</dbReference>
<dbReference type="Pfam" id="PF01425">
    <property type="entry name" value="Amidase"/>
    <property type="match status" value="2"/>
</dbReference>
<name>A0A2T7NPK9_POMCA</name>
<dbReference type="InterPro" id="IPR036928">
    <property type="entry name" value="AS_sf"/>
</dbReference>
<evidence type="ECO:0000313" key="8">
    <source>
        <dbReference type="Proteomes" id="UP000245119"/>
    </source>
</evidence>
<evidence type="ECO:0000256" key="4">
    <source>
        <dbReference type="PIRSR" id="PIRSR001221-2"/>
    </source>
</evidence>
<feature type="domain" description="Amidase" evidence="6">
    <location>
        <begin position="416"/>
        <end position="529"/>
    </location>
</feature>
<dbReference type="EMBL" id="PZQS01000010">
    <property type="protein sequence ID" value="PVD23109.1"/>
    <property type="molecule type" value="Genomic_DNA"/>
</dbReference>
<feature type="active site" description="Acyl-ester intermediate" evidence="3">
    <location>
        <position position="253"/>
    </location>
</feature>
<comment type="caution">
    <text evidence="7">The sequence shown here is derived from an EMBL/GenBank/DDBJ whole genome shotgun (WGS) entry which is preliminary data.</text>
</comment>